<dbReference type="AlphaFoldDB" id="A0A975BBB7"/>
<dbReference type="InterPro" id="IPR017896">
    <property type="entry name" value="4Fe4S_Fe-S-bd"/>
</dbReference>
<organism evidence="2 3">
    <name type="scientific">Desulfonema limicola</name>
    <dbReference type="NCBI Taxonomy" id="45656"/>
    <lineage>
        <taxon>Bacteria</taxon>
        <taxon>Pseudomonadati</taxon>
        <taxon>Thermodesulfobacteriota</taxon>
        <taxon>Desulfobacteria</taxon>
        <taxon>Desulfobacterales</taxon>
        <taxon>Desulfococcaceae</taxon>
        <taxon>Desulfonema</taxon>
    </lineage>
</organism>
<gene>
    <name evidence="2" type="ORF">dnl_46870</name>
</gene>
<dbReference type="EMBL" id="CP061799">
    <property type="protein sequence ID" value="QTA82313.1"/>
    <property type="molecule type" value="Genomic_DNA"/>
</dbReference>
<name>A0A975BBB7_9BACT</name>
<accession>A0A975BBB7</accession>
<evidence type="ECO:0000259" key="1">
    <source>
        <dbReference type="PROSITE" id="PS51379"/>
    </source>
</evidence>
<dbReference type="PROSITE" id="PS51379">
    <property type="entry name" value="4FE4S_FER_2"/>
    <property type="match status" value="1"/>
</dbReference>
<dbReference type="PANTHER" id="PTHR42827">
    <property type="entry name" value="IRON-SULFUR CLUSTER-BINDING PROTEIN-RELATED"/>
    <property type="match status" value="1"/>
</dbReference>
<sequence length="289" mass="32680">MENIKKTIQDIVIKFLSDPLKNTLMPGSSEPAFDTPLIGFCRGDDLIFSQIKDHIGSFYWTPLHIFKKTFPDMEISPENLIVISWILPQTRLTKEENRKSVKYPGKRWSLVRHYGEIVNENLRKHVVSELKLLQIPAAAPQLSPFWHREDSKKFGYASTWSERHAAFACGLGTFGLSDGLITPAGKAVRVGSVIAKAEIEPVKRPYIDHHAYCLFFNSGKCGKCILRCPAKAISEKGHNKVKCKDYIRNITSEYIKNNQLGFKVNSCGLCQTKVPCESGIPVQSYHRQV</sequence>
<evidence type="ECO:0000313" key="3">
    <source>
        <dbReference type="Proteomes" id="UP000663720"/>
    </source>
</evidence>
<protein>
    <submittedName>
        <fullName evidence="2">Iron-sulfur binding domain-containing protein</fullName>
    </submittedName>
</protein>
<keyword evidence="3" id="KW-1185">Reference proteome</keyword>
<feature type="domain" description="4Fe-4S ferredoxin-type" evidence="1">
    <location>
        <begin position="203"/>
        <end position="238"/>
    </location>
</feature>
<evidence type="ECO:0000313" key="2">
    <source>
        <dbReference type="EMBL" id="QTA82313.1"/>
    </source>
</evidence>
<reference evidence="2" key="1">
    <citation type="journal article" date="2021" name="Microb. Physiol.">
        <title>Proteogenomic Insights into the Physiology of Marine, Sulfate-Reducing, Filamentous Desulfonema limicola and Desulfonema magnum.</title>
        <authorList>
            <person name="Schnaars V."/>
            <person name="Wohlbrand L."/>
            <person name="Scheve S."/>
            <person name="Hinrichs C."/>
            <person name="Reinhardt R."/>
            <person name="Rabus R."/>
        </authorList>
    </citation>
    <scope>NUCLEOTIDE SEQUENCE</scope>
    <source>
        <strain evidence="2">5ac10</strain>
    </source>
</reference>
<dbReference type="RefSeq" id="WP_207688258.1">
    <property type="nucleotide sequence ID" value="NZ_CP061799.1"/>
</dbReference>
<proteinExistence type="predicted"/>
<dbReference type="Proteomes" id="UP000663720">
    <property type="component" value="Chromosome"/>
</dbReference>
<dbReference type="KEGG" id="dli:dnl_46870"/>
<dbReference type="PANTHER" id="PTHR42827:SF1">
    <property type="entry name" value="IRON-SULFUR CLUSTER-BINDING PROTEIN"/>
    <property type="match status" value="1"/>
</dbReference>